<evidence type="ECO:0000313" key="2">
    <source>
        <dbReference type="EMBL" id="MBC8430988.1"/>
    </source>
</evidence>
<dbReference type="Proteomes" id="UP000605201">
    <property type="component" value="Unassembled WGS sequence"/>
</dbReference>
<dbReference type="EMBL" id="JACNIG010000099">
    <property type="protein sequence ID" value="MBC8430988.1"/>
    <property type="molecule type" value="Genomic_DNA"/>
</dbReference>
<dbReference type="AlphaFoldDB" id="A0A8J6TPI1"/>
<reference evidence="2 3" key="1">
    <citation type="submission" date="2020-08" db="EMBL/GenBank/DDBJ databases">
        <title>Bridging the membrane lipid divide: bacteria of the FCB group superphylum have the potential to synthesize archaeal ether lipids.</title>
        <authorList>
            <person name="Villanueva L."/>
            <person name="Von Meijenfeldt F.A.B."/>
            <person name="Westbye A.B."/>
            <person name="Yadav S."/>
            <person name="Hopmans E.C."/>
            <person name="Dutilh B.E."/>
            <person name="Sinninghe Damste J.S."/>
        </authorList>
    </citation>
    <scope>NUCLEOTIDE SEQUENCE [LARGE SCALE GENOMIC DNA]</scope>
    <source>
        <strain evidence="2">NIOZ-UU17</strain>
    </source>
</reference>
<dbReference type="PANTHER" id="PTHR43312:SF1">
    <property type="entry name" value="NADP-DEPENDENT OXIDOREDUCTASE DOMAIN-CONTAINING PROTEIN"/>
    <property type="match status" value="1"/>
</dbReference>
<sequence length="331" mass="36582">MDLNTLGSTHHRVSPIGFGLAALGRPGYINIGHVDDLDANYDVAAMETRAHAVLDAAYESGVRFFDAARSYGRAEEFLGNWLRKRELSPEAVVVGSKWGYTYTADWKIDAKAHEVKEHSLAVLQRQWRESQSNLGLYLDLYQIHSATIESGVLENKKVLAELARLKSEGMAIGLSVSGSRQREVIELSSKLKVDGALLFDCVQATWNLLEKSAGAALARARDMGVGVIVKEALANGRLTERNRESAFAPKLEILKREAKRLRTTVDGLALAAVLAQPWVDVMLSGAATIEHLESNLRAVEVMWDDKAASELYELAETKETYWEIRSGLGWN</sequence>
<proteinExistence type="predicted"/>
<dbReference type="SUPFAM" id="SSF51430">
    <property type="entry name" value="NAD(P)-linked oxidoreductase"/>
    <property type="match status" value="1"/>
</dbReference>
<name>A0A8J6TPI1_9BACT</name>
<dbReference type="InterPro" id="IPR023210">
    <property type="entry name" value="NADP_OxRdtase_dom"/>
</dbReference>
<evidence type="ECO:0000259" key="1">
    <source>
        <dbReference type="Pfam" id="PF00248"/>
    </source>
</evidence>
<dbReference type="InterPro" id="IPR036812">
    <property type="entry name" value="NAD(P)_OxRdtase_dom_sf"/>
</dbReference>
<protein>
    <submittedName>
        <fullName evidence="2">Aldo/keto reductase</fullName>
    </submittedName>
</protein>
<dbReference type="PANTHER" id="PTHR43312">
    <property type="entry name" value="D-THREO-ALDOSE 1-DEHYDROGENASE"/>
    <property type="match status" value="1"/>
</dbReference>
<comment type="caution">
    <text evidence="2">The sequence shown here is derived from an EMBL/GenBank/DDBJ whole genome shotgun (WGS) entry which is preliminary data.</text>
</comment>
<organism evidence="2 3">
    <name type="scientific">Candidatus Desulfatibia vada</name>
    <dbReference type="NCBI Taxonomy" id="2841696"/>
    <lineage>
        <taxon>Bacteria</taxon>
        <taxon>Pseudomonadati</taxon>
        <taxon>Thermodesulfobacteriota</taxon>
        <taxon>Desulfobacteria</taxon>
        <taxon>Desulfobacterales</taxon>
        <taxon>Desulfobacterales incertae sedis</taxon>
        <taxon>Candidatus Desulfatibia</taxon>
    </lineage>
</organism>
<dbReference type="CDD" id="cd19098">
    <property type="entry name" value="AKR_unchar"/>
    <property type="match status" value="1"/>
</dbReference>
<dbReference type="InterPro" id="IPR053135">
    <property type="entry name" value="AKR2_Oxidoreductase"/>
</dbReference>
<dbReference type="Gene3D" id="3.20.20.100">
    <property type="entry name" value="NADP-dependent oxidoreductase domain"/>
    <property type="match status" value="1"/>
</dbReference>
<gene>
    <name evidence="2" type="ORF">H8D96_03615</name>
</gene>
<feature type="domain" description="NADP-dependent oxidoreductase" evidence="1">
    <location>
        <begin position="47"/>
        <end position="314"/>
    </location>
</feature>
<dbReference type="Pfam" id="PF00248">
    <property type="entry name" value="Aldo_ket_red"/>
    <property type="match status" value="1"/>
</dbReference>
<evidence type="ECO:0000313" key="3">
    <source>
        <dbReference type="Proteomes" id="UP000605201"/>
    </source>
</evidence>
<accession>A0A8J6TPI1</accession>